<evidence type="ECO:0000313" key="3">
    <source>
        <dbReference type="EMBL" id="SFU62472.1"/>
    </source>
</evidence>
<proteinExistence type="predicted"/>
<dbReference type="PANTHER" id="PTHR33055">
    <property type="entry name" value="TRANSPOSASE FOR INSERTION SEQUENCE ELEMENT IS1111A"/>
    <property type="match status" value="1"/>
</dbReference>
<dbReference type="GO" id="GO:0003677">
    <property type="term" value="F:DNA binding"/>
    <property type="evidence" value="ECO:0007669"/>
    <property type="project" value="InterPro"/>
</dbReference>
<dbReference type="InterPro" id="IPR002525">
    <property type="entry name" value="Transp_IS110-like_N"/>
</dbReference>
<dbReference type="EMBL" id="FPBX01000011">
    <property type="protein sequence ID" value="SFU62472.1"/>
    <property type="molecule type" value="Genomic_DNA"/>
</dbReference>
<keyword evidence="4" id="KW-1185">Reference proteome</keyword>
<gene>
    <name evidence="3" type="ORF">SAMN04489707_101198</name>
</gene>
<dbReference type="Proteomes" id="UP000183656">
    <property type="component" value="Unassembled WGS sequence"/>
</dbReference>
<feature type="domain" description="Transposase IS116/IS110/IS902 C-terminal" evidence="2">
    <location>
        <begin position="224"/>
        <end position="299"/>
    </location>
</feature>
<reference evidence="3 4" key="1">
    <citation type="submission" date="2016-10" db="EMBL/GenBank/DDBJ databases">
        <authorList>
            <person name="de Groot N.N."/>
        </authorList>
    </citation>
    <scope>NUCLEOTIDE SEQUENCE [LARGE SCALE GENOMIC DNA]</scope>
    <source>
        <strain evidence="3 4">R-24608</strain>
    </source>
</reference>
<dbReference type="NCBIfam" id="NF033542">
    <property type="entry name" value="transpos_IS110"/>
    <property type="match status" value="1"/>
</dbReference>
<dbReference type="InterPro" id="IPR047650">
    <property type="entry name" value="Transpos_IS110"/>
</dbReference>
<evidence type="ECO:0000313" key="4">
    <source>
        <dbReference type="Proteomes" id="UP000183656"/>
    </source>
</evidence>
<dbReference type="AlphaFoldDB" id="A0A1I7HP34"/>
<dbReference type="InterPro" id="IPR003346">
    <property type="entry name" value="Transposase_20"/>
</dbReference>
<dbReference type="GO" id="GO:0006313">
    <property type="term" value="P:DNA transposition"/>
    <property type="evidence" value="ECO:0007669"/>
    <property type="project" value="InterPro"/>
</dbReference>
<feature type="domain" description="Transposase IS110-like N-terminal" evidence="1">
    <location>
        <begin position="12"/>
        <end position="155"/>
    </location>
</feature>
<protein>
    <submittedName>
        <fullName evidence="3">Transposase</fullName>
    </submittedName>
</protein>
<dbReference type="Pfam" id="PF02371">
    <property type="entry name" value="Transposase_20"/>
    <property type="match status" value="1"/>
</dbReference>
<accession>A0A1I7HP34</accession>
<dbReference type="PANTHER" id="PTHR33055:SF3">
    <property type="entry name" value="PUTATIVE TRANSPOSASE FOR IS117-RELATED"/>
    <property type="match status" value="1"/>
</dbReference>
<dbReference type="OrthoDB" id="5289737at2"/>
<name>A0A1I7HP34_9BURK</name>
<dbReference type="RefSeq" id="WP_074930170.1">
    <property type="nucleotide sequence ID" value="NZ_FPBX01000011.1"/>
</dbReference>
<sequence length="366" mass="39981">MSEITRAPVARVGVDLSKRVFQVHAVDCAGRLVLAKAFPVERFFAWCAELPQGCLVAMEACGGAHHVARRLRLLGLDARLVAGHFVTPYRMAGKSGKNDANDAAAICEAAGRPHMRFVPVKSCEQQGLLAVHRLREGYKEERTGCINRIRGLLAEFGLVFPQSPEALRRVLAEVIEDASNELPTIARMALQRAHLHWIDLELQLAWCDERIGAHVRSDARAQAAAQLHGIGPITASALVASVGDFAQFRNARQFGAWLGLVPSQNSTGGKASLGRITKRGDEYLRTLLIQGAKSAVMTAGKRSDRISQWLVQLKERAGWQKAVVALANKNARILWAVLTRGDTFDPEHVPLTPHERAARQAVPMAA</sequence>
<dbReference type="Pfam" id="PF01548">
    <property type="entry name" value="DEDD_Tnp_IS110"/>
    <property type="match status" value="1"/>
</dbReference>
<evidence type="ECO:0000259" key="1">
    <source>
        <dbReference type="Pfam" id="PF01548"/>
    </source>
</evidence>
<evidence type="ECO:0000259" key="2">
    <source>
        <dbReference type="Pfam" id="PF02371"/>
    </source>
</evidence>
<organism evidence="3 4">
    <name type="scientific">Paenacidovorax caeni</name>
    <dbReference type="NCBI Taxonomy" id="343013"/>
    <lineage>
        <taxon>Bacteria</taxon>
        <taxon>Pseudomonadati</taxon>
        <taxon>Pseudomonadota</taxon>
        <taxon>Betaproteobacteria</taxon>
        <taxon>Burkholderiales</taxon>
        <taxon>Comamonadaceae</taxon>
        <taxon>Paenacidovorax</taxon>
    </lineage>
</organism>
<dbReference type="GO" id="GO:0004803">
    <property type="term" value="F:transposase activity"/>
    <property type="evidence" value="ECO:0007669"/>
    <property type="project" value="InterPro"/>
</dbReference>